<dbReference type="EMBL" id="CAKKLH010000285">
    <property type="protein sequence ID" value="CAH0108494.1"/>
    <property type="molecule type" value="Genomic_DNA"/>
</dbReference>
<feature type="region of interest" description="Disordered" evidence="1">
    <location>
        <begin position="1"/>
        <end position="86"/>
    </location>
</feature>
<protein>
    <recommendedName>
        <fullName evidence="2">Reverse transcriptase domain-containing protein</fullName>
    </recommendedName>
</protein>
<accession>A0A8J2RRU3</accession>
<sequence length="1438" mass="159560">MPVSRSPPDPAINMSQSDGGDISVSDSASKPKQTCHFCSKGYNGKKKTPSINQAVESDIFSTPKNSSPKAVNKSKRQLSADSSQDDIMLMSGPKKVRYEKFSSFTDGLDLSQLDSLSKDEITSKLHAVLDFAKTQTERISKLEAELVDVKLAFADSMTLLYINQRSVPMAKLPSPDPALPAVPSYSQAVRGHQAPVLMASYASSAKPADRISLADDKIFVRLTDPADLERAKSILEAKAGPDSNNVFNSVSRPTKLYPAVALFVNLSFIPNFKEELMLRNSGLKGKIESVSQLFSKPGSQKGHIKILFNCKETRDIALAGGEGMATYKALVVLQTQAVVNAQALILLSTVPVNRGSVLIVKELTNLTSSSKSRDFKSLKCLQINLRHSKMAFASLAQVIVDLDIDLVLIQEPYAFSATHPVIPNVPTGYSTFHALTEDHAYGSAIIARDLIATKFNLKNKHFDNHVACVELTTDDGPLCFCSLYLRPSEPTFLSSATTIFDSIGSTKAVYGVDSNARNPVWNSITTDVRGAELETLLHFKKLNIANVAREHLVFVPTSTSFVDLTLYGDRVDIQSWSFLSIPSLSDHPYIFFEVNSVKPVPPKAKRTNPPLPKLCSINQVFFNELLLKESKQWNKPLCLPPISEIEELVDKISFSIEKCAKLSKTPRISQIASCNMPWWSDELRLLRNSARHCHRILSRSNTNDNRSNYKNARAIYQKALRSAKNKSFADFRTAATTTDTFKALSEFTNNKKTISFPDTLIINGIPTSDPSTIINGCADHFFPSPMQSSCYHDDLESNSNTKLVEAKTDSVPPITNWELDAAIASLNTKSAAGFDGLTTAMVVHCLPIIKPYLMLILNAYIVHSFFPEKWKISKVNIIRKPNKQSYSDLQSFRPISLPGSFSKILEKIILGRLQWLAKSQDWLSPDQHGFRSGKSTETAVHSLVTGIENGFSAKEVTACAFLDIKSAFDSAWHPAIVTARDFLTGRKAVLATHGISITIPVNLGCPQGGVLSPFLWIVLIDDILRLSFPFPYKILAFADDLTISTTHPSPSHACLNLQIVCDSVNQKLRDIKLNLNALKTVLMIFSKRRTKLPKFTLIVNGNQIRPSETATLLGFIMDPQLKWTYHIKAKIVSAKRALFAVNNCIRNTWGSDHKKLRFLYTTAVEPILTYGCAIWVSALKRKAIVKQLRSFQRTVGLLLTKSLKTASTESIILLSDITPIDHVIIRNAACRLLSNRDEPFTPSSYQFLNNTLLELASIEKSDKSESPFSGFLPPWDFGFNISCLPKHIVVPLLPSDENTVHVYSVITQSSGLTVSGIVATNHTGVISSQNFCFKSNKTKYNSRLTFQKVLDPETRKGRRKLFQQMSSPIYQPARRHLPNSPSMEFLLSEESLQFSITWRSAKSSSPLAIKGTAKFFRRLPSQIMSSVELRPTDWKKKL</sequence>
<feature type="compositionally biased region" description="Pro residues" evidence="1">
    <location>
        <begin position="1"/>
        <end position="10"/>
    </location>
</feature>
<dbReference type="InterPro" id="IPR000477">
    <property type="entry name" value="RT_dom"/>
</dbReference>
<dbReference type="PROSITE" id="PS50878">
    <property type="entry name" value="RT_POL"/>
    <property type="match status" value="1"/>
</dbReference>
<feature type="compositionally biased region" description="Polar residues" evidence="1">
    <location>
        <begin position="49"/>
        <end position="69"/>
    </location>
</feature>
<name>A0A8J2RRU3_9CRUS</name>
<dbReference type="GO" id="GO:0003824">
    <property type="term" value="F:catalytic activity"/>
    <property type="evidence" value="ECO:0007669"/>
    <property type="project" value="InterPro"/>
</dbReference>
<reference evidence="3" key="1">
    <citation type="submission" date="2021-11" db="EMBL/GenBank/DDBJ databases">
        <authorList>
            <person name="Schell T."/>
        </authorList>
    </citation>
    <scope>NUCLEOTIDE SEQUENCE</scope>
    <source>
        <strain evidence="3">M5</strain>
    </source>
</reference>
<gene>
    <name evidence="3" type="ORF">DGAL_LOCUS11883</name>
</gene>
<dbReference type="InterPro" id="IPR005135">
    <property type="entry name" value="Endo/exonuclease/phosphatase"/>
</dbReference>
<dbReference type="SUPFAM" id="SSF56672">
    <property type="entry name" value="DNA/RNA polymerases"/>
    <property type="match status" value="1"/>
</dbReference>
<feature type="compositionally biased region" description="Polar residues" evidence="1">
    <location>
        <begin position="13"/>
        <end position="32"/>
    </location>
</feature>
<dbReference type="PANTHER" id="PTHR33273:SF2">
    <property type="entry name" value="ENDONUCLEASE_EXONUCLEASE_PHOSPHATASE DOMAIN-CONTAINING PROTEIN"/>
    <property type="match status" value="1"/>
</dbReference>
<dbReference type="SUPFAM" id="SSF56219">
    <property type="entry name" value="DNase I-like"/>
    <property type="match status" value="1"/>
</dbReference>
<evidence type="ECO:0000259" key="2">
    <source>
        <dbReference type="PROSITE" id="PS50878"/>
    </source>
</evidence>
<dbReference type="Pfam" id="PF14529">
    <property type="entry name" value="Exo_endo_phos_2"/>
    <property type="match status" value="1"/>
</dbReference>
<dbReference type="Pfam" id="PF00078">
    <property type="entry name" value="RVT_1"/>
    <property type="match status" value="1"/>
</dbReference>
<dbReference type="InterPro" id="IPR043502">
    <property type="entry name" value="DNA/RNA_pol_sf"/>
</dbReference>
<organism evidence="3 4">
    <name type="scientific">Daphnia galeata</name>
    <dbReference type="NCBI Taxonomy" id="27404"/>
    <lineage>
        <taxon>Eukaryota</taxon>
        <taxon>Metazoa</taxon>
        <taxon>Ecdysozoa</taxon>
        <taxon>Arthropoda</taxon>
        <taxon>Crustacea</taxon>
        <taxon>Branchiopoda</taxon>
        <taxon>Diplostraca</taxon>
        <taxon>Cladocera</taxon>
        <taxon>Anomopoda</taxon>
        <taxon>Daphniidae</taxon>
        <taxon>Daphnia</taxon>
    </lineage>
</organism>
<evidence type="ECO:0000313" key="4">
    <source>
        <dbReference type="Proteomes" id="UP000789390"/>
    </source>
</evidence>
<evidence type="ECO:0000256" key="1">
    <source>
        <dbReference type="SAM" id="MobiDB-lite"/>
    </source>
</evidence>
<dbReference type="Gene3D" id="3.60.10.10">
    <property type="entry name" value="Endonuclease/exonuclease/phosphatase"/>
    <property type="match status" value="1"/>
</dbReference>
<comment type="caution">
    <text evidence="3">The sequence shown here is derived from an EMBL/GenBank/DDBJ whole genome shotgun (WGS) entry which is preliminary data.</text>
</comment>
<dbReference type="CDD" id="cd01650">
    <property type="entry name" value="RT_nLTR_like"/>
    <property type="match status" value="1"/>
</dbReference>
<feature type="domain" description="Reverse transcriptase" evidence="2">
    <location>
        <begin position="859"/>
        <end position="1117"/>
    </location>
</feature>
<dbReference type="PANTHER" id="PTHR33273">
    <property type="entry name" value="DOMAIN-CONTAINING PROTEIN, PUTATIVE-RELATED"/>
    <property type="match status" value="1"/>
</dbReference>
<proteinExistence type="predicted"/>
<dbReference type="InterPro" id="IPR036691">
    <property type="entry name" value="Endo/exonu/phosph_ase_sf"/>
</dbReference>
<dbReference type="Proteomes" id="UP000789390">
    <property type="component" value="Unassembled WGS sequence"/>
</dbReference>
<keyword evidence="4" id="KW-1185">Reference proteome</keyword>
<dbReference type="GO" id="GO:0071897">
    <property type="term" value="P:DNA biosynthetic process"/>
    <property type="evidence" value="ECO:0007669"/>
    <property type="project" value="UniProtKB-ARBA"/>
</dbReference>
<evidence type="ECO:0000313" key="3">
    <source>
        <dbReference type="EMBL" id="CAH0108494.1"/>
    </source>
</evidence>
<dbReference type="OrthoDB" id="6380262at2759"/>